<sequence length="261" mass="27694">MRIAAIQLSVDGDEPGALRAERAHAAIHAEARGGADLVVLPEMWLPGFFGFQDYPAFAEPLDGPEGSTLSRIAADAGVYLCAGSMVEKAADGLLYNTTVLFGPTGECIASYRKMHLYGYGSAEQATLSPGTEVVTAAVDGLAIGLSTCYDLRFPELYRAMVDRGAELFVIVAAWPFPRVDAWRCLARARAIENQAAVVGCNSAGRQGAGTYAGSSCAFNAWGTPLGELDDRPGVLHVDIDAAHIRAAREDFPALRDRVLGM</sequence>
<dbReference type="InterPro" id="IPR001110">
    <property type="entry name" value="UPF0012_CS"/>
</dbReference>
<dbReference type="PANTHER" id="PTHR23088">
    <property type="entry name" value="NITRILASE-RELATED"/>
    <property type="match status" value="1"/>
</dbReference>
<proteinExistence type="inferred from homology"/>
<dbReference type="PANTHER" id="PTHR23088:SF27">
    <property type="entry name" value="DEAMINATED GLUTATHIONE AMIDASE"/>
    <property type="match status" value="1"/>
</dbReference>
<evidence type="ECO:0000259" key="2">
    <source>
        <dbReference type="PROSITE" id="PS50263"/>
    </source>
</evidence>
<dbReference type="PROSITE" id="PS50263">
    <property type="entry name" value="CN_HYDROLASE"/>
    <property type="match status" value="1"/>
</dbReference>
<gene>
    <name evidence="3" type="ORF">Atai01_47520</name>
</gene>
<name>A0A9W6R2L9_9PSEU</name>
<evidence type="ECO:0000313" key="4">
    <source>
        <dbReference type="Proteomes" id="UP001165136"/>
    </source>
</evidence>
<comment type="similarity">
    <text evidence="1">Belongs to the carbon-nitrogen hydrolase superfamily. NIT1/NIT2 family.</text>
</comment>
<organism evidence="3 4">
    <name type="scientific">Amycolatopsis taiwanensis</name>
    <dbReference type="NCBI Taxonomy" id="342230"/>
    <lineage>
        <taxon>Bacteria</taxon>
        <taxon>Bacillati</taxon>
        <taxon>Actinomycetota</taxon>
        <taxon>Actinomycetes</taxon>
        <taxon>Pseudonocardiales</taxon>
        <taxon>Pseudonocardiaceae</taxon>
        <taxon>Amycolatopsis</taxon>
    </lineage>
</organism>
<dbReference type="CDD" id="cd07583">
    <property type="entry name" value="nitrilase_5"/>
    <property type="match status" value="1"/>
</dbReference>
<accession>A0A9W6R2L9</accession>
<dbReference type="GO" id="GO:0016787">
    <property type="term" value="F:hydrolase activity"/>
    <property type="evidence" value="ECO:0007669"/>
    <property type="project" value="UniProtKB-KW"/>
</dbReference>
<dbReference type="AlphaFoldDB" id="A0A9W6R2L9"/>
<dbReference type="PROSITE" id="PS01227">
    <property type="entry name" value="UPF0012"/>
    <property type="match status" value="1"/>
</dbReference>
<dbReference type="Gene3D" id="3.60.110.10">
    <property type="entry name" value="Carbon-nitrogen hydrolase"/>
    <property type="match status" value="1"/>
</dbReference>
<keyword evidence="3" id="KW-0378">Hydrolase</keyword>
<dbReference type="EMBL" id="BSTI01000010">
    <property type="protein sequence ID" value="GLY68133.1"/>
    <property type="molecule type" value="Genomic_DNA"/>
</dbReference>
<evidence type="ECO:0000256" key="1">
    <source>
        <dbReference type="ARBA" id="ARBA00010613"/>
    </source>
</evidence>
<keyword evidence="4" id="KW-1185">Reference proteome</keyword>
<comment type="caution">
    <text evidence="3">The sequence shown here is derived from an EMBL/GenBank/DDBJ whole genome shotgun (WGS) entry which is preliminary data.</text>
</comment>
<reference evidence="3" key="1">
    <citation type="submission" date="2023-03" db="EMBL/GenBank/DDBJ databases">
        <title>Amycolatopsis taiwanensis NBRC 103393.</title>
        <authorList>
            <person name="Ichikawa N."/>
            <person name="Sato H."/>
            <person name="Tonouchi N."/>
        </authorList>
    </citation>
    <scope>NUCLEOTIDE SEQUENCE</scope>
    <source>
        <strain evidence="3">NBRC 103393</strain>
    </source>
</reference>
<dbReference type="InterPro" id="IPR036526">
    <property type="entry name" value="C-N_Hydrolase_sf"/>
</dbReference>
<dbReference type="SUPFAM" id="SSF56317">
    <property type="entry name" value="Carbon-nitrogen hydrolase"/>
    <property type="match status" value="1"/>
</dbReference>
<feature type="domain" description="CN hydrolase" evidence="2">
    <location>
        <begin position="1"/>
        <end position="241"/>
    </location>
</feature>
<dbReference type="Proteomes" id="UP001165136">
    <property type="component" value="Unassembled WGS sequence"/>
</dbReference>
<protein>
    <submittedName>
        <fullName evidence="3">Hydrolase</fullName>
    </submittedName>
</protein>
<dbReference type="RefSeq" id="WP_285488229.1">
    <property type="nucleotide sequence ID" value="NZ_BSTI01000010.1"/>
</dbReference>
<dbReference type="InterPro" id="IPR003010">
    <property type="entry name" value="C-N_Hydrolase"/>
</dbReference>
<evidence type="ECO:0000313" key="3">
    <source>
        <dbReference type="EMBL" id="GLY68133.1"/>
    </source>
</evidence>
<dbReference type="Pfam" id="PF00795">
    <property type="entry name" value="CN_hydrolase"/>
    <property type="match status" value="1"/>
</dbReference>